<organism evidence="2 3">
    <name type="scientific">Agrilus planipennis</name>
    <name type="common">Emerald ash borer</name>
    <name type="synonym">Agrilus marcopoli</name>
    <dbReference type="NCBI Taxonomy" id="224129"/>
    <lineage>
        <taxon>Eukaryota</taxon>
        <taxon>Metazoa</taxon>
        <taxon>Ecdysozoa</taxon>
        <taxon>Arthropoda</taxon>
        <taxon>Hexapoda</taxon>
        <taxon>Insecta</taxon>
        <taxon>Pterygota</taxon>
        <taxon>Neoptera</taxon>
        <taxon>Endopterygota</taxon>
        <taxon>Coleoptera</taxon>
        <taxon>Polyphaga</taxon>
        <taxon>Elateriformia</taxon>
        <taxon>Buprestoidea</taxon>
        <taxon>Buprestidae</taxon>
        <taxon>Agrilinae</taxon>
        <taxon>Agrilus</taxon>
    </lineage>
</organism>
<accession>A0A1W4XC25</accession>
<sequence>MSKLFSFGFRGCSKRRFFDSLFSKRHIVTKNIFRGLKERTVLPYSDEPNWPIIVLCGFIVYFIMADIYPYYLRQRDRNIGFAG</sequence>
<dbReference type="Proteomes" id="UP000192223">
    <property type="component" value="Unplaced"/>
</dbReference>
<keyword evidence="1" id="KW-1133">Transmembrane helix</keyword>
<protein>
    <submittedName>
        <fullName evidence="3">Uncharacterized protein LOC108740178 isoform X2</fullName>
    </submittedName>
</protein>
<evidence type="ECO:0000313" key="3">
    <source>
        <dbReference type="RefSeq" id="XP_018329890.1"/>
    </source>
</evidence>
<dbReference type="AlphaFoldDB" id="A0A1W4XC25"/>
<evidence type="ECO:0000313" key="2">
    <source>
        <dbReference type="Proteomes" id="UP000192223"/>
    </source>
</evidence>
<keyword evidence="1" id="KW-0812">Transmembrane</keyword>
<evidence type="ECO:0000256" key="1">
    <source>
        <dbReference type="SAM" id="Phobius"/>
    </source>
</evidence>
<keyword evidence="2" id="KW-1185">Reference proteome</keyword>
<feature type="transmembrane region" description="Helical" evidence="1">
    <location>
        <begin position="50"/>
        <end position="71"/>
    </location>
</feature>
<reference evidence="3" key="1">
    <citation type="submission" date="2025-08" db="UniProtKB">
        <authorList>
            <consortium name="RefSeq"/>
        </authorList>
    </citation>
    <scope>IDENTIFICATION</scope>
    <source>
        <tissue evidence="3">Entire body</tissue>
    </source>
</reference>
<name>A0A1W4XC25_AGRPL</name>
<keyword evidence="1" id="KW-0472">Membrane</keyword>
<gene>
    <name evidence="3" type="primary">LOC108740178</name>
</gene>
<dbReference type="GeneID" id="108740178"/>
<proteinExistence type="predicted"/>
<dbReference type="RefSeq" id="XP_018329890.1">
    <property type="nucleotide sequence ID" value="XM_018474388.1"/>
</dbReference>